<reference evidence="2 3" key="1">
    <citation type="submission" date="2018-05" db="EMBL/GenBank/DDBJ databases">
        <title>Complete Genome Sequences of Extremely Thermoacidophilic, Metal-Mobilizing Type-Strain Members of the Archaeal Family Sulfolobaceae: Acidianus brierleyi DSM-1651T, Acidianus sulfidivorans DSM-18786T, Metallosphaera hakonensis DSM-7519T, and Metallosphaera prunae DSM-10039T.</title>
        <authorList>
            <person name="Counts J.A."/>
            <person name="Kelly R.M."/>
        </authorList>
    </citation>
    <scope>NUCLEOTIDE SEQUENCE [LARGE SCALE GENOMIC DNA]</scope>
    <source>
        <strain evidence="2 3">DSM 1651</strain>
    </source>
</reference>
<organism evidence="2 3">
    <name type="scientific">Acidianus brierleyi</name>
    <dbReference type="NCBI Taxonomy" id="41673"/>
    <lineage>
        <taxon>Archaea</taxon>
        <taxon>Thermoproteota</taxon>
        <taxon>Thermoprotei</taxon>
        <taxon>Sulfolobales</taxon>
        <taxon>Sulfolobaceae</taxon>
        <taxon>Acidianus</taxon>
    </lineage>
</organism>
<feature type="transmembrane region" description="Helical" evidence="1">
    <location>
        <begin position="368"/>
        <end position="388"/>
    </location>
</feature>
<feature type="transmembrane region" description="Helical" evidence="1">
    <location>
        <begin position="106"/>
        <end position="126"/>
    </location>
</feature>
<feature type="transmembrane region" description="Helical" evidence="1">
    <location>
        <begin position="278"/>
        <end position="299"/>
    </location>
</feature>
<keyword evidence="1" id="KW-0812">Transmembrane</keyword>
<feature type="transmembrane region" description="Helical" evidence="1">
    <location>
        <begin position="168"/>
        <end position="188"/>
    </location>
</feature>
<dbReference type="OrthoDB" id="42409at2157"/>
<name>A0A2U9IBC5_9CREN</name>
<dbReference type="RefSeq" id="WP_110269205.1">
    <property type="nucleotide sequence ID" value="NZ_CP029289.2"/>
</dbReference>
<evidence type="ECO:0000313" key="3">
    <source>
        <dbReference type="Proteomes" id="UP000248044"/>
    </source>
</evidence>
<evidence type="ECO:0000256" key="1">
    <source>
        <dbReference type="SAM" id="Phobius"/>
    </source>
</evidence>
<feature type="transmembrane region" description="Helical" evidence="1">
    <location>
        <begin position="441"/>
        <end position="463"/>
    </location>
</feature>
<proteinExistence type="predicted"/>
<feature type="transmembrane region" description="Helical" evidence="1">
    <location>
        <begin position="400"/>
        <end position="420"/>
    </location>
</feature>
<sequence>MDKGRLLSLNISQVLLALDMLFFSNPNYLNLVYISINIFLLLLSGTFLFISNLYNISKYFYWIIIAEYIVIPFVYVEYGGLNLGLSLSLEVILFIIYYGLLLLGYLLNYLSEAILLVFFVFNMLFLRPARFGTDELAIDYLSAGVFLSGHNPYNPITTSNLYQVIRDFSPYFFGTPLTTGGYVTWLGYPSLSFLFEIPARFFRFSPTYTLVFFYFMTVFVYYVFLKRKKMLPIFNALIPGIMVNINNLNYPAGGIDDIVWVFFVSLSLFVNSERLKGIFYGLAVSYKQTPLALLPFYLIYLYKEKRNIKNFILYGILSFMITNGYFILLSPSLYFSAVLSPITSPLIGIGFGPSIFSFNGMFYIERNFFTISMIIIAISEIILFIVTYPKFRNRWSSFPYFIFLLEYRVLWNYIMYWSWLGFAQESDIKEIKFNSIRNHIINSKTIIVATLIILFSLGMLYHYNYVGYTDDFHVNVIKFSNSEIILNVSYDPSNGNLPTFVYPQFRLFINKVMITANGYIWNYTAKPLYEGKWEIIELKSPFPIFDIPNYTQVELQVYYGDMLSVYYLYLN</sequence>
<feature type="transmembrane region" description="Helical" evidence="1">
    <location>
        <begin position="311"/>
        <end position="328"/>
    </location>
</feature>
<dbReference type="GeneID" id="36830602"/>
<dbReference type="AlphaFoldDB" id="A0A2U9IBC5"/>
<dbReference type="Proteomes" id="UP000248044">
    <property type="component" value="Chromosome"/>
</dbReference>
<accession>A0A2U9IBC5</accession>
<feature type="transmembrane region" description="Helical" evidence="1">
    <location>
        <begin position="208"/>
        <end position="225"/>
    </location>
</feature>
<gene>
    <name evidence="2" type="ORF">DFR85_00560</name>
</gene>
<feature type="transmembrane region" description="Helical" evidence="1">
    <location>
        <begin position="334"/>
        <end position="356"/>
    </location>
</feature>
<feature type="transmembrane region" description="Helical" evidence="1">
    <location>
        <begin position="59"/>
        <end position="76"/>
    </location>
</feature>
<keyword evidence="1" id="KW-1133">Transmembrane helix</keyword>
<keyword evidence="3" id="KW-1185">Reference proteome</keyword>
<keyword evidence="1" id="KW-0472">Membrane</keyword>
<dbReference type="EMBL" id="CP029289">
    <property type="protein sequence ID" value="AWR93321.1"/>
    <property type="molecule type" value="Genomic_DNA"/>
</dbReference>
<dbReference type="KEGG" id="abri:DFR85_00560"/>
<feature type="transmembrane region" description="Helical" evidence="1">
    <location>
        <begin position="31"/>
        <end position="53"/>
    </location>
</feature>
<evidence type="ECO:0008006" key="4">
    <source>
        <dbReference type="Google" id="ProtNLM"/>
    </source>
</evidence>
<evidence type="ECO:0000313" key="2">
    <source>
        <dbReference type="EMBL" id="AWR93321.1"/>
    </source>
</evidence>
<protein>
    <recommendedName>
        <fullName evidence="4">DUF2029 domain-containing protein</fullName>
    </recommendedName>
</protein>